<sequence length="314" mass="34410">MSTKCHWSDSIDREVPVPVKTTAPIDVLVDHPRGQLQTRYRRSLSESYAPADRRRARRRRPERKWRDEIGWRGEGGAGGRGRSRCGNVEWNQRPRRGGSRSATRCMTTVTCENSTIGICCVRGRRGIGVTGLSEPALSDPAIPAAPKISRHQSSDHPSACSVPHAHLPCPRAPAGAGPAARGALAPLSGRRQGPRPGPHHRAWHRILGRRRRGEPARPINVTRRGAERAARRPRRARELCVIRRRDAGRCARSRWPCAGHVRRSPPPPPPPGSPLAGYVSRRGGGIRPSSRLRRARGERPGNIPAPAGREGAGN</sequence>
<accession>A0A8T0QKE7</accession>
<feature type="compositionally biased region" description="Basic residues" evidence="1">
    <location>
        <begin position="54"/>
        <end position="63"/>
    </location>
</feature>
<feature type="region of interest" description="Disordered" evidence="1">
    <location>
        <begin position="34"/>
        <end position="100"/>
    </location>
</feature>
<organism evidence="2 3">
    <name type="scientific">Panicum virgatum</name>
    <name type="common">Blackwell switchgrass</name>
    <dbReference type="NCBI Taxonomy" id="38727"/>
    <lineage>
        <taxon>Eukaryota</taxon>
        <taxon>Viridiplantae</taxon>
        <taxon>Streptophyta</taxon>
        <taxon>Embryophyta</taxon>
        <taxon>Tracheophyta</taxon>
        <taxon>Spermatophyta</taxon>
        <taxon>Magnoliopsida</taxon>
        <taxon>Liliopsida</taxon>
        <taxon>Poales</taxon>
        <taxon>Poaceae</taxon>
        <taxon>PACMAD clade</taxon>
        <taxon>Panicoideae</taxon>
        <taxon>Panicodae</taxon>
        <taxon>Paniceae</taxon>
        <taxon>Panicinae</taxon>
        <taxon>Panicum</taxon>
        <taxon>Panicum sect. Hiantes</taxon>
    </lineage>
</organism>
<name>A0A8T0QKE7_PANVG</name>
<dbReference type="Proteomes" id="UP000823388">
    <property type="component" value="Chromosome 7K"/>
</dbReference>
<comment type="caution">
    <text evidence="2">The sequence shown here is derived from an EMBL/GenBank/DDBJ whole genome shotgun (WGS) entry which is preliminary data.</text>
</comment>
<evidence type="ECO:0000313" key="3">
    <source>
        <dbReference type="Proteomes" id="UP000823388"/>
    </source>
</evidence>
<gene>
    <name evidence="2" type="ORF">PVAP13_7KG278055</name>
</gene>
<evidence type="ECO:0000313" key="2">
    <source>
        <dbReference type="EMBL" id="KAG2573788.1"/>
    </source>
</evidence>
<reference evidence="2" key="1">
    <citation type="submission" date="2020-05" db="EMBL/GenBank/DDBJ databases">
        <title>WGS assembly of Panicum virgatum.</title>
        <authorList>
            <person name="Lovell J.T."/>
            <person name="Jenkins J."/>
            <person name="Shu S."/>
            <person name="Juenger T.E."/>
            <person name="Schmutz J."/>
        </authorList>
    </citation>
    <scope>NUCLEOTIDE SEQUENCE</scope>
    <source>
        <strain evidence="2">AP13</strain>
    </source>
</reference>
<feature type="compositionally biased region" description="Low complexity" evidence="1">
    <location>
        <begin position="172"/>
        <end position="191"/>
    </location>
</feature>
<feature type="compositionally biased region" description="Pro residues" evidence="1">
    <location>
        <begin position="264"/>
        <end position="273"/>
    </location>
</feature>
<keyword evidence="3" id="KW-1185">Reference proteome</keyword>
<feature type="region of interest" description="Disordered" evidence="1">
    <location>
        <begin position="259"/>
        <end position="314"/>
    </location>
</feature>
<proteinExistence type="predicted"/>
<feature type="compositionally biased region" description="Basic residues" evidence="1">
    <location>
        <begin position="197"/>
        <end position="212"/>
    </location>
</feature>
<feature type="compositionally biased region" description="Basic and acidic residues" evidence="1">
    <location>
        <begin position="224"/>
        <end position="233"/>
    </location>
</feature>
<evidence type="ECO:0000256" key="1">
    <source>
        <dbReference type="SAM" id="MobiDB-lite"/>
    </source>
</evidence>
<dbReference type="AlphaFoldDB" id="A0A8T0QKE7"/>
<protein>
    <submittedName>
        <fullName evidence="2">Uncharacterized protein</fullName>
    </submittedName>
</protein>
<feature type="region of interest" description="Disordered" evidence="1">
    <location>
        <begin position="171"/>
        <end position="233"/>
    </location>
</feature>
<dbReference type="EMBL" id="CM029049">
    <property type="protein sequence ID" value="KAG2573788.1"/>
    <property type="molecule type" value="Genomic_DNA"/>
</dbReference>